<reference evidence="3 4" key="1">
    <citation type="submission" date="2012-02" db="EMBL/GenBank/DDBJ databases">
        <title>Complete genome sequence of Caldilinea aerophila DSM 14535 (= NBRC 102666).</title>
        <authorList>
            <person name="Oguchi A."/>
            <person name="Hosoyama A."/>
            <person name="Sekine M."/>
            <person name="Fukai R."/>
            <person name="Kato Y."/>
            <person name="Nakamura S."/>
            <person name="Hanada S."/>
            <person name="Yamazaki S."/>
            <person name="Fujita N."/>
        </authorList>
    </citation>
    <scope>NUCLEOTIDE SEQUENCE [LARGE SCALE GENOMIC DNA]</scope>
    <source>
        <strain evidence="4">DSM 14535 / JCM 11387 / NBRC 104270 / STL-6-O1</strain>
    </source>
</reference>
<dbReference type="PANTHER" id="PTHR30290">
    <property type="entry name" value="PERIPLASMIC BINDING COMPONENT OF ABC TRANSPORTER"/>
    <property type="match status" value="1"/>
</dbReference>
<keyword evidence="4" id="KW-1185">Reference proteome</keyword>
<dbReference type="KEGG" id="cap:CLDAP_32080"/>
<dbReference type="PROSITE" id="PS51257">
    <property type="entry name" value="PROKAR_LIPOPROTEIN"/>
    <property type="match status" value="1"/>
</dbReference>
<dbReference type="CDD" id="cd08509">
    <property type="entry name" value="PBP2_TmCBP_oligosaccharides_like"/>
    <property type="match status" value="1"/>
</dbReference>
<dbReference type="Gene3D" id="3.90.76.10">
    <property type="entry name" value="Dipeptide-binding Protein, Domain 1"/>
    <property type="match status" value="1"/>
</dbReference>
<organism evidence="3 4">
    <name type="scientific">Caldilinea aerophila (strain DSM 14535 / JCM 11387 / NBRC 104270 / STL-6-O1)</name>
    <dbReference type="NCBI Taxonomy" id="926550"/>
    <lineage>
        <taxon>Bacteria</taxon>
        <taxon>Bacillati</taxon>
        <taxon>Chloroflexota</taxon>
        <taxon>Caldilineae</taxon>
        <taxon>Caldilineales</taxon>
        <taxon>Caldilineaceae</taxon>
        <taxon>Caldilinea</taxon>
    </lineage>
</organism>
<dbReference type="Gene3D" id="3.10.105.10">
    <property type="entry name" value="Dipeptide-binding Protein, Domain 3"/>
    <property type="match status" value="1"/>
</dbReference>
<dbReference type="HOGENOM" id="CLU_031376_0_0_0"/>
<dbReference type="EMBL" id="AP012337">
    <property type="protein sequence ID" value="BAM01248.1"/>
    <property type="molecule type" value="Genomic_DNA"/>
</dbReference>
<dbReference type="STRING" id="926550.CLDAP_32080"/>
<dbReference type="AlphaFoldDB" id="I0I7L0"/>
<evidence type="ECO:0000313" key="4">
    <source>
        <dbReference type="Proteomes" id="UP000007880"/>
    </source>
</evidence>
<sequence length="595" mass="66021">MKTTKWFALLLVLALVLSACVAPAAAPSAAPGEAAAPAVSEMHIAWPYSVPPTGHFNTFVTNGLSLAIYQALMEPPLFYYMWADQSWMPIAGESWEWVDDVTLRVKLPAGAVWSDGSPYTSKDVVDTFAIYRLLNTAPWVDHLSDVVAVDETTVDFLLRSPSSVAPRRILRDSYIHASSVYGEWAQRVNELVAAGKTPQDQEWKDLLNEFNQFRPEDMVVLGPYKIDPASITESQMILNKVPTSFMADWVKFDRLVNYNGETPVVTPLVLAGDIDYATHGFPPATEREFIAKGYRIIRAPNYNGPALYLNHKVAPFDRKEVRQALAYAIDRNENGVVSLGDSGKAVIHMVGFSDNLVPNWLTEETINRLNKYEFNRDKAAEILTGLGWTRDSDGVWKDETGKRMEFELTAPAEFADWSAAAENLAQQLTDFGIKTAFRGITFTQHDIDVQDGKFEMAIRAWGAGNPHPNFSYNFNLRTPYNQTISGVGDPSKPGISFPLVQQTDVLGEVDLGAMVVASGEGNDIEAQKAVINDLALAYNELLPQIPLWERYGNNPAPDIRVTGWPPDGDPVYQNGTYNDPFVIVLLLTGRLQPKQ</sequence>
<dbReference type="GO" id="GO:1904680">
    <property type="term" value="F:peptide transmembrane transporter activity"/>
    <property type="evidence" value="ECO:0007669"/>
    <property type="project" value="TreeGrafter"/>
</dbReference>
<feature type="chain" id="PRO_5003628610" evidence="1">
    <location>
        <begin position="25"/>
        <end position="595"/>
    </location>
</feature>
<protein>
    <submittedName>
        <fullName evidence="3">Putative ABC transporter substrate binding protein</fullName>
    </submittedName>
</protein>
<dbReference type="PANTHER" id="PTHR30290:SF16">
    <property type="entry name" value="OLIGOPEPTIDE ABC TRANSPORTER, PERIPLASMIC OLIGOPEPTIDE-BINDING PROTEIN"/>
    <property type="match status" value="1"/>
</dbReference>
<dbReference type="InterPro" id="IPR039424">
    <property type="entry name" value="SBP_5"/>
</dbReference>
<accession>I0I7L0</accession>
<dbReference type="SUPFAM" id="SSF53850">
    <property type="entry name" value="Periplasmic binding protein-like II"/>
    <property type="match status" value="1"/>
</dbReference>
<dbReference type="eggNOG" id="COG0747">
    <property type="taxonomic scope" value="Bacteria"/>
</dbReference>
<keyword evidence="1" id="KW-0732">Signal</keyword>
<dbReference type="RefSeq" id="WP_014434474.1">
    <property type="nucleotide sequence ID" value="NC_017079.1"/>
</dbReference>
<name>I0I7L0_CALAS</name>
<feature type="domain" description="Solute-binding protein family 5" evidence="2">
    <location>
        <begin position="93"/>
        <end position="475"/>
    </location>
</feature>
<dbReference type="Pfam" id="PF00496">
    <property type="entry name" value="SBP_bac_5"/>
    <property type="match status" value="1"/>
</dbReference>
<dbReference type="GO" id="GO:0015833">
    <property type="term" value="P:peptide transport"/>
    <property type="evidence" value="ECO:0007669"/>
    <property type="project" value="TreeGrafter"/>
</dbReference>
<evidence type="ECO:0000256" key="1">
    <source>
        <dbReference type="SAM" id="SignalP"/>
    </source>
</evidence>
<dbReference type="Proteomes" id="UP000007880">
    <property type="component" value="Chromosome"/>
</dbReference>
<feature type="signal peptide" evidence="1">
    <location>
        <begin position="1"/>
        <end position="24"/>
    </location>
</feature>
<proteinExistence type="predicted"/>
<evidence type="ECO:0000313" key="3">
    <source>
        <dbReference type="EMBL" id="BAM01248.1"/>
    </source>
</evidence>
<dbReference type="InterPro" id="IPR000914">
    <property type="entry name" value="SBP_5_dom"/>
</dbReference>
<dbReference type="Gene3D" id="3.40.190.10">
    <property type="entry name" value="Periplasmic binding protein-like II"/>
    <property type="match status" value="1"/>
</dbReference>
<evidence type="ECO:0000259" key="2">
    <source>
        <dbReference type="Pfam" id="PF00496"/>
    </source>
</evidence>
<gene>
    <name evidence="3" type="ordered locus">CLDAP_32080</name>
</gene>